<organism evidence="1 2">
    <name type="scientific">Naganishia vaughanmartiniae</name>
    <dbReference type="NCBI Taxonomy" id="1424756"/>
    <lineage>
        <taxon>Eukaryota</taxon>
        <taxon>Fungi</taxon>
        <taxon>Dikarya</taxon>
        <taxon>Basidiomycota</taxon>
        <taxon>Agaricomycotina</taxon>
        <taxon>Tremellomycetes</taxon>
        <taxon>Filobasidiales</taxon>
        <taxon>Filobasidiaceae</taxon>
        <taxon>Naganishia</taxon>
    </lineage>
</organism>
<comment type="caution">
    <text evidence="1">The sequence shown here is derived from an EMBL/GenBank/DDBJ whole genome shotgun (WGS) entry which is preliminary data.</text>
</comment>
<accession>A0ACC2XAK8</accession>
<keyword evidence="2" id="KW-1185">Reference proteome</keyword>
<evidence type="ECO:0000313" key="2">
    <source>
        <dbReference type="Proteomes" id="UP001243375"/>
    </source>
</evidence>
<reference evidence="1" key="1">
    <citation type="submission" date="2023-04" db="EMBL/GenBank/DDBJ databases">
        <title>Draft Genome sequencing of Naganishia species isolated from polar environments using Oxford Nanopore Technology.</title>
        <authorList>
            <person name="Leo P."/>
            <person name="Venkateswaran K."/>
        </authorList>
    </citation>
    <scope>NUCLEOTIDE SEQUENCE</scope>
    <source>
        <strain evidence="1">MNA-CCFEE 5425</strain>
    </source>
</reference>
<dbReference type="EMBL" id="JASBWU010000006">
    <property type="protein sequence ID" value="KAJ9120605.1"/>
    <property type="molecule type" value="Genomic_DNA"/>
</dbReference>
<evidence type="ECO:0000313" key="1">
    <source>
        <dbReference type="EMBL" id="KAJ9120605.1"/>
    </source>
</evidence>
<gene>
    <name evidence="1" type="ORF">QFC22_002534</name>
</gene>
<dbReference type="Proteomes" id="UP001243375">
    <property type="component" value="Unassembled WGS sequence"/>
</dbReference>
<proteinExistence type="predicted"/>
<sequence>MSANTHANIDSGAQRTHETVDATANAIHSMANQPARAYDATAESASRTRNAAVDGSYRAQATAQDASYQAQSALNDASYQARSTANDASYQARSTANDLSNKAGNAADHAAARTNQAARDTRETAANAANQTRDAAATAADKTREAANTASAKTSEAIQNAQETSRRLSSAASARVSHLAEVTAHHPLVQQTSQASQRQLNALDRELSKYGFLNEFEARTNVPKTYGVLGLGTTLGGLILLNLFGLAQPITNLVGWALPTYLSCRALESPSQGDDKQWLTYWIIFGLLNLVESAALRVVLYYIPQYFTIKLAFLIWLLYPGANNAQKVYYSLVRPLFQTGRAKASQVASNSSTGYGRTNTLNTPNSANYVNPSTGFSSAGTTNSNTTSDSTGYSSGTNPFVASSAGGASGLQQRDVQQQQTIGVVPVAVVPL</sequence>
<name>A0ACC2XAK8_9TREE</name>
<protein>
    <submittedName>
        <fullName evidence="1">Uncharacterized protein</fullName>
    </submittedName>
</protein>